<dbReference type="PANTHER" id="PTHR46233:SF3">
    <property type="entry name" value="HYDROXYACYLGLUTATHIONE HYDROLASE GLOC"/>
    <property type="match status" value="1"/>
</dbReference>
<comment type="cofactor">
    <cofactor evidence="1">
        <name>Zn(2+)</name>
        <dbReference type="ChEBI" id="CHEBI:29105"/>
    </cofactor>
</comment>
<dbReference type="InterPro" id="IPR051453">
    <property type="entry name" value="MBL_Glyoxalase_II"/>
</dbReference>
<keyword evidence="2" id="KW-0479">Metal-binding</keyword>
<evidence type="ECO:0000256" key="1">
    <source>
        <dbReference type="ARBA" id="ARBA00001947"/>
    </source>
</evidence>
<dbReference type="Pfam" id="PF00753">
    <property type="entry name" value="Lactamase_B"/>
    <property type="match status" value="1"/>
</dbReference>
<gene>
    <name evidence="6" type="ORF">SAMN04487759_10585</name>
</gene>
<dbReference type="Gene3D" id="3.60.15.10">
    <property type="entry name" value="Ribonuclease Z/Hydroxyacylglutathione hydrolase-like"/>
    <property type="match status" value="1"/>
</dbReference>
<dbReference type="SUPFAM" id="SSF56281">
    <property type="entry name" value="Metallo-hydrolase/oxidoreductase"/>
    <property type="match status" value="1"/>
</dbReference>
<dbReference type="OrthoDB" id="9802248at2"/>
<dbReference type="SMART" id="SM00849">
    <property type="entry name" value="Lactamase_B"/>
    <property type="match status" value="1"/>
</dbReference>
<feature type="domain" description="Metallo-beta-lactamase" evidence="5">
    <location>
        <begin position="11"/>
        <end position="185"/>
    </location>
</feature>
<dbReference type="PANTHER" id="PTHR46233">
    <property type="entry name" value="HYDROXYACYLGLUTATHIONE HYDROLASE GLOC"/>
    <property type="match status" value="1"/>
</dbReference>
<dbReference type="InterPro" id="IPR001279">
    <property type="entry name" value="Metallo-B-lactamas"/>
</dbReference>
<reference evidence="6 7" key="1">
    <citation type="submission" date="2016-10" db="EMBL/GenBank/DDBJ databases">
        <authorList>
            <person name="de Groot N.N."/>
        </authorList>
    </citation>
    <scope>NUCLEOTIDE SEQUENCE [LARGE SCALE GENOMIC DNA]</scope>
    <source>
        <strain evidence="6 7">S3b</strain>
    </source>
</reference>
<dbReference type="AlphaFoldDB" id="A0A1H2RFI4"/>
<dbReference type="EMBL" id="FNNF01000005">
    <property type="protein sequence ID" value="SDW17429.1"/>
    <property type="molecule type" value="Genomic_DNA"/>
</dbReference>
<proteinExistence type="predicted"/>
<dbReference type="RefSeq" id="WP_074685823.1">
    <property type="nucleotide sequence ID" value="NZ_FNNF01000005.1"/>
</dbReference>
<dbReference type="Proteomes" id="UP000182429">
    <property type="component" value="Unassembled WGS sequence"/>
</dbReference>
<dbReference type="InterPro" id="IPR036866">
    <property type="entry name" value="RibonucZ/Hydroxyglut_hydro"/>
</dbReference>
<protein>
    <submittedName>
        <fullName evidence="6">Glyoxylase, beta-lactamase superfamily II</fullName>
    </submittedName>
</protein>
<dbReference type="GO" id="GO:0016787">
    <property type="term" value="F:hydrolase activity"/>
    <property type="evidence" value="ECO:0007669"/>
    <property type="project" value="UniProtKB-KW"/>
</dbReference>
<evidence type="ECO:0000313" key="7">
    <source>
        <dbReference type="Proteomes" id="UP000182429"/>
    </source>
</evidence>
<name>A0A1H2RFI4_9FIRM</name>
<dbReference type="STRING" id="1630.SAMN05216514_10381"/>
<dbReference type="CDD" id="cd06262">
    <property type="entry name" value="metallo-hydrolase-like_MBL-fold"/>
    <property type="match status" value="1"/>
</dbReference>
<organism evidence="6 7">
    <name type="scientific">Kandleria vitulina</name>
    <dbReference type="NCBI Taxonomy" id="1630"/>
    <lineage>
        <taxon>Bacteria</taxon>
        <taxon>Bacillati</taxon>
        <taxon>Bacillota</taxon>
        <taxon>Erysipelotrichia</taxon>
        <taxon>Erysipelotrichales</taxon>
        <taxon>Coprobacillaceae</taxon>
        <taxon>Kandleria</taxon>
    </lineage>
</organism>
<accession>A0A1H2RFI4</accession>
<evidence type="ECO:0000256" key="4">
    <source>
        <dbReference type="ARBA" id="ARBA00022833"/>
    </source>
</evidence>
<dbReference type="GO" id="GO:0046872">
    <property type="term" value="F:metal ion binding"/>
    <property type="evidence" value="ECO:0007669"/>
    <property type="project" value="UniProtKB-KW"/>
</dbReference>
<evidence type="ECO:0000256" key="3">
    <source>
        <dbReference type="ARBA" id="ARBA00022801"/>
    </source>
</evidence>
<evidence type="ECO:0000259" key="5">
    <source>
        <dbReference type="SMART" id="SM00849"/>
    </source>
</evidence>
<evidence type="ECO:0000313" key="6">
    <source>
        <dbReference type="EMBL" id="SDW17429.1"/>
    </source>
</evidence>
<keyword evidence="4" id="KW-0862">Zinc</keyword>
<dbReference type="eggNOG" id="COG0491">
    <property type="taxonomic scope" value="Bacteria"/>
</dbReference>
<evidence type="ECO:0000256" key="2">
    <source>
        <dbReference type="ARBA" id="ARBA00022723"/>
    </source>
</evidence>
<sequence>MIQTLQNGIMDVNTYIVSNDKELIVIDPGEQVDLISEIIDNSQLTFIGILITHGHFDHIAGIDPLVERYNVPVYTSARNKIIIHNSELNLSDMMTSPFVPEAPLMTTTPHMSLGSFEIDVIDASGHTFGDEAFYIKSENALFTGDALFKGCVGRHDFPTSSLGFLKKTIRRIRDLPFDADIYPGHGEKTTLSYEREHNYYIKNVDWNGY</sequence>
<keyword evidence="3" id="KW-0378">Hydrolase</keyword>